<reference evidence="1" key="1">
    <citation type="submission" date="2014-11" db="EMBL/GenBank/DDBJ databases">
        <authorList>
            <person name="Amaro Gonzalez C."/>
        </authorList>
    </citation>
    <scope>NUCLEOTIDE SEQUENCE</scope>
</reference>
<evidence type="ECO:0000313" key="1">
    <source>
        <dbReference type="EMBL" id="JAH34809.1"/>
    </source>
</evidence>
<dbReference type="EMBL" id="GBXM01069472">
    <property type="protein sequence ID" value="JAH39105.1"/>
    <property type="molecule type" value="Transcribed_RNA"/>
</dbReference>
<dbReference type="AlphaFoldDB" id="A0A0E9S055"/>
<proteinExistence type="predicted"/>
<protein>
    <submittedName>
        <fullName evidence="1">Uncharacterized protein</fullName>
    </submittedName>
</protein>
<organism evidence="1">
    <name type="scientific">Anguilla anguilla</name>
    <name type="common">European freshwater eel</name>
    <name type="synonym">Muraena anguilla</name>
    <dbReference type="NCBI Taxonomy" id="7936"/>
    <lineage>
        <taxon>Eukaryota</taxon>
        <taxon>Metazoa</taxon>
        <taxon>Chordata</taxon>
        <taxon>Craniata</taxon>
        <taxon>Vertebrata</taxon>
        <taxon>Euteleostomi</taxon>
        <taxon>Actinopterygii</taxon>
        <taxon>Neopterygii</taxon>
        <taxon>Teleostei</taxon>
        <taxon>Anguilliformes</taxon>
        <taxon>Anguillidae</taxon>
        <taxon>Anguilla</taxon>
    </lineage>
</organism>
<name>A0A0E9S055_ANGAN</name>
<dbReference type="EMBL" id="GBXM01073768">
    <property type="protein sequence ID" value="JAH34809.1"/>
    <property type="molecule type" value="Transcribed_RNA"/>
</dbReference>
<sequence>MVSCGAFFSCHGYSMLCMSLRLLPLQNIPSIGKTCWIVSVMCIVCPPLIVG</sequence>
<reference evidence="1" key="2">
    <citation type="journal article" date="2015" name="Fish Shellfish Immunol.">
        <title>Early steps in the European eel (Anguilla anguilla)-Vibrio vulnificus interaction in the gills: Role of the RtxA13 toxin.</title>
        <authorList>
            <person name="Callol A."/>
            <person name="Pajuelo D."/>
            <person name="Ebbesson L."/>
            <person name="Teles M."/>
            <person name="MacKenzie S."/>
            <person name="Amaro C."/>
        </authorList>
    </citation>
    <scope>NUCLEOTIDE SEQUENCE</scope>
</reference>
<accession>A0A0E9S055</accession>